<dbReference type="RefSeq" id="WP_064274149.1">
    <property type="nucleotide sequence ID" value="NZ_LUTU01000005.1"/>
</dbReference>
<reference evidence="1 2" key="1">
    <citation type="submission" date="2016-03" db="EMBL/GenBank/DDBJ databases">
        <title>Draft genome sequence of Gluconobacter cerinus strain CECT 9110.</title>
        <authorList>
            <person name="Sainz F."/>
            <person name="Mas A."/>
            <person name="Torija M.J."/>
        </authorList>
    </citation>
    <scope>NUCLEOTIDE SEQUENCE [LARGE SCALE GENOMIC DNA]</scope>
    <source>
        <strain evidence="1 2">CECT 9110</strain>
    </source>
</reference>
<protein>
    <recommendedName>
        <fullName evidence="3">Tetratricopeptide repeat protein</fullName>
    </recommendedName>
</protein>
<name>A0A1B6VLX1_9PROT</name>
<gene>
    <name evidence="1" type="ORF">A0123_00667</name>
</gene>
<comment type="caution">
    <text evidence="1">The sequence shown here is derived from an EMBL/GenBank/DDBJ whole genome shotgun (WGS) entry which is preliminary data.</text>
</comment>
<organism evidence="1 2">
    <name type="scientific">Gluconobacter cerinus</name>
    <dbReference type="NCBI Taxonomy" id="38307"/>
    <lineage>
        <taxon>Bacteria</taxon>
        <taxon>Pseudomonadati</taxon>
        <taxon>Pseudomonadota</taxon>
        <taxon>Alphaproteobacteria</taxon>
        <taxon>Acetobacterales</taxon>
        <taxon>Acetobacteraceae</taxon>
        <taxon>Gluconobacter</taxon>
    </lineage>
</organism>
<dbReference type="Proteomes" id="UP000077786">
    <property type="component" value="Unassembled WGS sequence"/>
</dbReference>
<evidence type="ECO:0000313" key="1">
    <source>
        <dbReference type="EMBL" id="OAJ67967.1"/>
    </source>
</evidence>
<proteinExistence type="predicted"/>
<evidence type="ECO:0008006" key="3">
    <source>
        <dbReference type="Google" id="ProtNLM"/>
    </source>
</evidence>
<dbReference type="OrthoDB" id="7215902at2"/>
<evidence type="ECO:0000313" key="2">
    <source>
        <dbReference type="Proteomes" id="UP000077786"/>
    </source>
</evidence>
<sequence length="701" mass="79102">MTSYLLSWHGTLLASRDACLCTASFADVLLKVVTPVLVEDGYEVTPARSGLVLCAQPDTTRPLCVLRMGTEFLSSRNSMDLDWTGHHMDWESFLPIRASLIPVLHALLSRRWSMGNGSLHLPRIHDFSLVIGEHAWPLETLMATREDDIVLLETEGEETVWILESCPPKVLSQLLNALSESLMGIDSTSETKWLNRQILKVSVAPHEIIHILYLALMCAEQGRLDFAQEFLKCARLYDERPDLIYFQAILSERMGDHAAATAHLSQALAQQFPDSSIIRQFGYLETRMAEGENMLLLLPELMQQVSGSCFDPLFDSLLLPQKMATTNNQDVVQAYSLMFEQFCFSKGRDRGLALLRHEQTCNGIRYWSEICLGHDAWLSGDRAAADRHYGEAKTQAIKTGIMPIHYNCGVFSWLPENEVAGLEDKVVEDRLGTSGWTWKSSVLSGQEDVQPELCLVFGCDTGYFQFIPKLVLSLLKVCMARPKRGRIRLCLGIDSPTNEQLDWLEEMVSALSVHDYGLDFTFAHGPLTYRDGATYTAIRYLIFPEIAERWSCPVITADCDGYFPSDFLTLWEEMKATADYGFRLYAYDKAGHQFFGEPWGFGAGISYFGNAEKVPDIARFLHNYLQIAYNPDNPTNWCIDQCALVQAYRQFVAPDWETLRIRFMDDGTPLMVMPHHVGGKQELLEHEGTVSAEDVQAFLSG</sequence>
<dbReference type="AlphaFoldDB" id="A0A1B6VLX1"/>
<dbReference type="PATRIC" id="fig|38307.3.peg.686"/>
<accession>A0A1B6VLX1</accession>
<dbReference type="EMBL" id="LUTU01000005">
    <property type="protein sequence ID" value="OAJ67967.1"/>
    <property type="molecule type" value="Genomic_DNA"/>
</dbReference>